<dbReference type="InterPro" id="IPR001387">
    <property type="entry name" value="Cro/C1-type_HTH"/>
</dbReference>
<dbReference type="Proteomes" id="UP000805841">
    <property type="component" value="Unassembled WGS sequence"/>
</dbReference>
<comment type="caution">
    <text evidence="1">The sequence shown here is derived from an EMBL/GenBank/DDBJ whole genome shotgun (WGS) entry which is preliminary data.</text>
</comment>
<dbReference type="EMBL" id="JAAOCA010000079">
    <property type="protein sequence ID" value="MBD1602449.1"/>
    <property type="molecule type" value="Genomic_DNA"/>
</dbReference>
<proteinExistence type="predicted"/>
<evidence type="ECO:0000313" key="2">
    <source>
        <dbReference type="Proteomes" id="UP000805841"/>
    </source>
</evidence>
<sequence length="98" mass="10758">MGEILAAQPAESQKQVAELAGIQTRAQGHYERDNRSPTARYLHAIESHGVDITYVLSGKLVAHGITEDEHSAILCRRALPERGRKLIDEMPSVPTTQA</sequence>
<name>A0ABR7ZA61_9PSED</name>
<dbReference type="CDD" id="cd00093">
    <property type="entry name" value="HTH_XRE"/>
    <property type="match status" value="1"/>
</dbReference>
<reference evidence="1 2" key="1">
    <citation type="journal article" date="2020" name="Insects">
        <title>Bacteria Belonging to Pseudomonas typographi sp. nov. from the Bark Beetle Ips typographus Have Genomic Potential to Aid in the Host Ecology.</title>
        <authorList>
            <person name="Peral-Aranega E."/>
            <person name="Saati-Santamaria Z."/>
            <person name="Kolarik M."/>
            <person name="Rivas R."/>
            <person name="Garcia-Fraile P."/>
        </authorList>
    </citation>
    <scope>NUCLEOTIDE SEQUENCE [LARGE SCALE GENOMIC DNA]</scope>
    <source>
        <strain evidence="1 2">CA3A</strain>
    </source>
</reference>
<dbReference type="Gene3D" id="1.10.260.40">
    <property type="entry name" value="lambda repressor-like DNA-binding domains"/>
    <property type="match status" value="1"/>
</dbReference>
<organism evidence="1 2">
    <name type="scientific">Pseudomonas typographi</name>
    <dbReference type="NCBI Taxonomy" id="2715964"/>
    <lineage>
        <taxon>Bacteria</taxon>
        <taxon>Pseudomonadati</taxon>
        <taxon>Pseudomonadota</taxon>
        <taxon>Gammaproteobacteria</taxon>
        <taxon>Pseudomonadales</taxon>
        <taxon>Pseudomonadaceae</taxon>
        <taxon>Pseudomonas</taxon>
    </lineage>
</organism>
<protein>
    <submittedName>
        <fullName evidence="1">Helix-turn-helix transcriptional regulator</fullName>
    </submittedName>
</protein>
<evidence type="ECO:0000313" key="1">
    <source>
        <dbReference type="EMBL" id="MBD1602449.1"/>
    </source>
</evidence>
<dbReference type="RefSeq" id="WP_190427506.1">
    <property type="nucleotide sequence ID" value="NZ_JAAOCA010000079.1"/>
</dbReference>
<accession>A0ABR7ZA61</accession>
<dbReference type="InterPro" id="IPR010982">
    <property type="entry name" value="Lambda_DNA-bd_dom_sf"/>
</dbReference>
<dbReference type="SUPFAM" id="SSF47413">
    <property type="entry name" value="lambda repressor-like DNA-binding domains"/>
    <property type="match status" value="1"/>
</dbReference>
<keyword evidence="2" id="KW-1185">Reference proteome</keyword>
<gene>
    <name evidence="1" type="ORF">HAQ05_27660</name>
</gene>